<keyword evidence="3" id="KW-1185">Reference proteome</keyword>
<gene>
    <name evidence="2" type="ORF">HMPREF0291_11863</name>
</gene>
<dbReference type="Proteomes" id="UP000004208">
    <property type="component" value="Unassembled WGS sequence"/>
</dbReference>
<feature type="transmembrane region" description="Helical" evidence="1">
    <location>
        <begin position="109"/>
        <end position="132"/>
    </location>
</feature>
<dbReference type="AlphaFoldDB" id="D7WDH5"/>
<name>D7WDH5_9CORY</name>
<feature type="transmembrane region" description="Helical" evidence="1">
    <location>
        <begin position="40"/>
        <end position="62"/>
    </location>
</feature>
<dbReference type="RefSeq" id="WP_005290619.1">
    <property type="nucleotide sequence ID" value="NZ_CM000961.1"/>
</dbReference>
<evidence type="ECO:0000313" key="2">
    <source>
        <dbReference type="EMBL" id="EFK54206.1"/>
    </source>
</evidence>
<comment type="caution">
    <text evidence="2">The sequence shown here is derived from an EMBL/GenBank/DDBJ whole genome shotgun (WGS) entry which is preliminary data.</text>
</comment>
<keyword evidence="1" id="KW-0812">Transmembrane</keyword>
<accession>D7WDH5</accession>
<keyword evidence="1" id="KW-0472">Membrane</keyword>
<proteinExistence type="predicted"/>
<dbReference type="HOGENOM" id="CLU_1934510_0_0_11"/>
<evidence type="ECO:0000256" key="1">
    <source>
        <dbReference type="SAM" id="Phobius"/>
    </source>
</evidence>
<feature type="transmembrane region" description="Helical" evidence="1">
    <location>
        <begin position="74"/>
        <end position="97"/>
    </location>
</feature>
<reference evidence="2" key="1">
    <citation type="submission" date="2010-06" db="EMBL/GenBank/DDBJ databases">
        <authorList>
            <person name="Muzny D."/>
            <person name="Qin X."/>
            <person name="Buhay C."/>
            <person name="Dugan-Rocha S."/>
            <person name="Ding Y."/>
            <person name="Chen G."/>
            <person name="Hawes A."/>
            <person name="Holder M."/>
            <person name="Jhangiani S."/>
            <person name="Johnson A."/>
            <person name="Khan Z."/>
            <person name="Li Z."/>
            <person name="Liu W."/>
            <person name="Liu X."/>
            <person name="Perez L."/>
            <person name="Shen H."/>
            <person name="Wang Q."/>
            <person name="Watt J."/>
            <person name="Xi L."/>
            <person name="Xin Y."/>
            <person name="Zhou J."/>
            <person name="Deng J."/>
            <person name="Jiang H."/>
            <person name="Liu Y."/>
            <person name="Qu J."/>
            <person name="Song X.-Z."/>
            <person name="Zhang L."/>
            <person name="Villasana D."/>
            <person name="Johnson A."/>
            <person name="Liu J."/>
            <person name="Liyanage D."/>
            <person name="Lorensuhewa L."/>
            <person name="Robinson T."/>
            <person name="Song A."/>
            <person name="Song B.-B."/>
            <person name="Dinh H."/>
            <person name="Thornton R."/>
            <person name="Coyle M."/>
            <person name="Francisco L."/>
            <person name="Jackson L."/>
            <person name="Javaid M."/>
            <person name="Korchina V."/>
            <person name="Kovar C."/>
            <person name="Mata R."/>
            <person name="Mathew T."/>
            <person name="Ngo R."/>
            <person name="Nguyen L."/>
            <person name="Nguyen N."/>
            <person name="Okwuonu G."/>
            <person name="Ongeri F."/>
            <person name="Pham C."/>
            <person name="Simmons D."/>
            <person name="Wilczek-Boney K."/>
            <person name="Hale W."/>
            <person name="Jakkamsetti A."/>
            <person name="Pham P."/>
            <person name="Ruth R."/>
            <person name="San Lucas F."/>
            <person name="Warren J."/>
            <person name="Zhang J."/>
            <person name="Zhao Z."/>
            <person name="Zhou C."/>
            <person name="Zhu D."/>
            <person name="Lee S."/>
            <person name="Bess C."/>
            <person name="Blankenburg K."/>
            <person name="Forbes L."/>
            <person name="Fu Q."/>
            <person name="Gubbala S."/>
            <person name="Hirani K."/>
            <person name="Jayaseelan J.C."/>
            <person name="Lara F."/>
            <person name="Munidasa M."/>
            <person name="Palculict T."/>
            <person name="Patil S."/>
            <person name="Pu L.-L."/>
            <person name="Saada N."/>
            <person name="Tang L."/>
            <person name="Weissenberger G."/>
            <person name="Zhu Y."/>
            <person name="Hemphill L."/>
            <person name="Shang Y."/>
            <person name="Youmans B."/>
            <person name="Ayvaz T."/>
            <person name="Ross M."/>
            <person name="Santibanez J."/>
            <person name="Aqrawi P."/>
            <person name="Gross S."/>
            <person name="Joshi V."/>
            <person name="Fowler G."/>
            <person name="Nazareth L."/>
            <person name="Reid J."/>
            <person name="Worley K."/>
            <person name="Petrosino J."/>
            <person name="Highlander S."/>
            <person name="Gibbs R."/>
        </authorList>
    </citation>
    <scope>NUCLEOTIDE SEQUENCE [LARGE SCALE GENOMIC DNA]</scope>
    <source>
        <strain evidence="2">ATCC 33030</strain>
    </source>
</reference>
<sequence>MKQCTVLGGLLFGAVSFPIIAVLAALSAADPDGANQATTSAIIALGNTVATLWIIGLTYYLVNRPEISQGKGAAMQTAVTGAILLVLGFGSTAFYAWEEVAAGKELPTINLLVFLIPVGLFVVTVALFMAMLQGPGTPTGNPRVQVAHAH</sequence>
<keyword evidence="1" id="KW-1133">Transmembrane helix</keyword>
<dbReference type="STRING" id="585529.HMPREF0291_11863"/>
<dbReference type="OrthoDB" id="4411425at2"/>
<protein>
    <submittedName>
        <fullName evidence="2">Uncharacterized protein</fullName>
    </submittedName>
</protein>
<dbReference type="EMBL" id="ACLJ02000003">
    <property type="protein sequence ID" value="EFK54206.1"/>
    <property type="molecule type" value="Genomic_DNA"/>
</dbReference>
<organism evidence="2 3">
    <name type="scientific">Corynebacterium genitalium ATCC 33030</name>
    <dbReference type="NCBI Taxonomy" id="585529"/>
    <lineage>
        <taxon>Bacteria</taxon>
        <taxon>Bacillati</taxon>
        <taxon>Actinomycetota</taxon>
        <taxon>Actinomycetes</taxon>
        <taxon>Mycobacteriales</taxon>
        <taxon>Corynebacteriaceae</taxon>
        <taxon>Corynebacterium</taxon>
    </lineage>
</organism>
<evidence type="ECO:0000313" key="3">
    <source>
        <dbReference type="Proteomes" id="UP000004208"/>
    </source>
</evidence>